<evidence type="ECO:0000256" key="1">
    <source>
        <dbReference type="SAM" id="SignalP"/>
    </source>
</evidence>
<keyword evidence="4" id="KW-1185">Reference proteome</keyword>
<organism evidence="3 4">
    <name type="scientific">Hydrogenispora ethanolica</name>
    <dbReference type="NCBI Taxonomy" id="1082276"/>
    <lineage>
        <taxon>Bacteria</taxon>
        <taxon>Bacillati</taxon>
        <taxon>Bacillota</taxon>
        <taxon>Hydrogenispora</taxon>
    </lineage>
</organism>
<name>A0A4R1QTQ3_HYDET</name>
<sequence>MKKLVTSIVTLSLVLSTAVAVSAAPNVNGNVVYGIDKDNAGIEAVINFDGQLGQNLDYHTQLKKGMDKIGNELTDPTYGINLEEASFTYKNQLADVTVGKFAFNPSVMTIMDNSTEEMNAPLAVKIAPKLGKNINLALGFQPRQNGIDSEFKDNAYQVEADYNFGVASIGVNYQKLDSDQDGALVWQATAQPLKNLNIYGEIGKDNNDQDVAKVGALFTMNKFYARGEYDTEATDSQSKWATRIGYNFTNNLSTEVRSWAESEDEGVEQYNQVRVNYTF</sequence>
<evidence type="ECO:0000313" key="4">
    <source>
        <dbReference type="Proteomes" id="UP000295008"/>
    </source>
</evidence>
<dbReference type="Gene3D" id="2.40.160.10">
    <property type="entry name" value="Porin"/>
    <property type="match status" value="1"/>
</dbReference>
<evidence type="ECO:0000313" key="3">
    <source>
        <dbReference type="EMBL" id="TCL56483.1"/>
    </source>
</evidence>
<feature type="domain" description="Porin" evidence="2">
    <location>
        <begin position="122"/>
        <end position="255"/>
    </location>
</feature>
<dbReference type="RefSeq" id="WP_165908287.1">
    <property type="nucleotide sequence ID" value="NZ_SLUN01000049.1"/>
</dbReference>
<dbReference type="SUPFAM" id="SSF56935">
    <property type="entry name" value="Porins"/>
    <property type="match status" value="1"/>
</dbReference>
<feature type="chain" id="PRO_5020544404" evidence="1">
    <location>
        <begin position="24"/>
        <end position="279"/>
    </location>
</feature>
<accession>A0A4R1QTQ3</accession>
<dbReference type="InterPro" id="IPR033900">
    <property type="entry name" value="Gram_neg_porin_domain"/>
</dbReference>
<dbReference type="GO" id="GO:0016020">
    <property type="term" value="C:membrane"/>
    <property type="evidence" value="ECO:0007669"/>
    <property type="project" value="InterPro"/>
</dbReference>
<dbReference type="InterPro" id="IPR023614">
    <property type="entry name" value="Porin_dom_sf"/>
</dbReference>
<reference evidence="3 4" key="1">
    <citation type="submission" date="2019-03" db="EMBL/GenBank/DDBJ databases">
        <title>Genomic Encyclopedia of Type Strains, Phase IV (KMG-IV): sequencing the most valuable type-strain genomes for metagenomic binning, comparative biology and taxonomic classification.</title>
        <authorList>
            <person name="Goeker M."/>
        </authorList>
    </citation>
    <scope>NUCLEOTIDE SEQUENCE [LARGE SCALE GENOMIC DNA]</scope>
    <source>
        <strain evidence="3 4">LX-B</strain>
    </source>
</reference>
<dbReference type="AlphaFoldDB" id="A0A4R1QTQ3"/>
<proteinExistence type="predicted"/>
<comment type="caution">
    <text evidence="3">The sequence shown here is derived from an EMBL/GenBank/DDBJ whole genome shotgun (WGS) entry which is preliminary data.</text>
</comment>
<protein>
    <submittedName>
        <fullName evidence="3">Porin-like protein</fullName>
    </submittedName>
</protein>
<dbReference type="Pfam" id="PF13609">
    <property type="entry name" value="Porin_4"/>
    <property type="match status" value="1"/>
</dbReference>
<evidence type="ECO:0000259" key="2">
    <source>
        <dbReference type="Pfam" id="PF13609"/>
    </source>
</evidence>
<feature type="signal peptide" evidence="1">
    <location>
        <begin position="1"/>
        <end position="23"/>
    </location>
</feature>
<keyword evidence="1" id="KW-0732">Signal</keyword>
<dbReference type="GO" id="GO:0015288">
    <property type="term" value="F:porin activity"/>
    <property type="evidence" value="ECO:0007669"/>
    <property type="project" value="InterPro"/>
</dbReference>
<dbReference type="EMBL" id="SLUN01000049">
    <property type="protein sequence ID" value="TCL56483.1"/>
    <property type="molecule type" value="Genomic_DNA"/>
</dbReference>
<gene>
    <name evidence="3" type="ORF">EDC14_10497</name>
</gene>
<dbReference type="Proteomes" id="UP000295008">
    <property type="component" value="Unassembled WGS sequence"/>
</dbReference>